<accession>X1PVQ1</accession>
<proteinExistence type="predicted"/>
<dbReference type="EMBL" id="BARV01028560">
    <property type="protein sequence ID" value="GAI35019.1"/>
    <property type="molecule type" value="Genomic_DNA"/>
</dbReference>
<dbReference type="InterPro" id="IPR023211">
    <property type="entry name" value="DNA_pol_palm_dom_sf"/>
</dbReference>
<evidence type="ECO:0000313" key="1">
    <source>
        <dbReference type="EMBL" id="GAI35019.1"/>
    </source>
</evidence>
<organism evidence="1">
    <name type="scientific">marine sediment metagenome</name>
    <dbReference type="NCBI Taxonomy" id="412755"/>
    <lineage>
        <taxon>unclassified sequences</taxon>
        <taxon>metagenomes</taxon>
        <taxon>ecological metagenomes</taxon>
    </lineage>
</organism>
<comment type="caution">
    <text evidence="1">The sequence shown here is derived from an EMBL/GenBank/DDBJ whole genome shotgun (WGS) entry which is preliminary data.</text>
</comment>
<dbReference type="Gene3D" id="3.90.1600.10">
    <property type="entry name" value="Palm domain of DNA polymerase"/>
    <property type="match status" value="1"/>
</dbReference>
<reference evidence="1" key="1">
    <citation type="journal article" date="2014" name="Front. Microbiol.">
        <title>High frequency of phylogenetically diverse reductive dehalogenase-homologous genes in deep subseafloor sedimentary metagenomes.</title>
        <authorList>
            <person name="Kawai M."/>
            <person name="Futagami T."/>
            <person name="Toyoda A."/>
            <person name="Takaki Y."/>
            <person name="Nishi S."/>
            <person name="Hori S."/>
            <person name="Arai W."/>
            <person name="Tsubouchi T."/>
            <person name="Morono Y."/>
            <person name="Uchiyama I."/>
            <person name="Ito T."/>
            <person name="Fujiyama A."/>
            <person name="Inagaki F."/>
            <person name="Takami H."/>
        </authorList>
    </citation>
    <scope>NUCLEOTIDE SEQUENCE</scope>
    <source>
        <strain evidence="1">Expedition CK06-06</strain>
    </source>
</reference>
<dbReference type="AlphaFoldDB" id="X1PVQ1"/>
<sequence>PPMPGMYLWSLMQQAGEGNYYYCDTDSLIVNEEGLCNLQNQIDTVRLGALKIVESTPSVDIRGLKDYTTTTKSVVKGIRKNAVEIRPGVYEQEQWPSFKGLFRGDDVNVYTTKTVQKVLTREYTKGKVTMTGAVVPLVLDEAVRPQLLSY</sequence>
<protein>
    <recommendedName>
        <fullName evidence="2">DNA-directed DNA polymerase</fullName>
    </recommendedName>
</protein>
<evidence type="ECO:0008006" key="2">
    <source>
        <dbReference type="Google" id="ProtNLM"/>
    </source>
</evidence>
<gene>
    <name evidence="1" type="ORF">S06H3_45696</name>
</gene>
<name>X1PVQ1_9ZZZZ</name>
<feature type="non-terminal residue" evidence="1">
    <location>
        <position position="1"/>
    </location>
</feature>